<dbReference type="Gene3D" id="3.30.2350.20">
    <property type="entry name" value="TruD, catalytic domain"/>
    <property type="match status" value="1"/>
</dbReference>
<dbReference type="PANTHER" id="PTHR13326">
    <property type="entry name" value="TRNA PSEUDOURIDINE SYNTHASE D"/>
    <property type="match status" value="1"/>
</dbReference>
<dbReference type="PANTHER" id="PTHR13326:SF21">
    <property type="entry name" value="PSEUDOURIDYLATE SYNTHASE PUS7L"/>
    <property type="match status" value="1"/>
</dbReference>
<dbReference type="InterPro" id="IPR042214">
    <property type="entry name" value="TruD_catalytic"/>
</dbReference>
<keyword evidence="2" id="KW-1185">Reference proteome</keyword>
<dbReference type="GO" id="GO:0003723">
    <property type="term" value="F:RNA binding"/>
    <property type="evidence" value="ECO:0007669"/>
    <property type="project" value="InterPro"/>
</dbReference>
<accession>A0AAP0SAA3</accession>
<gene>
    <name evidence="1" type="ORF">L1049_021191</name>
</gene>
<dbReference type="GO" id="GO:0009982">
    <property type="term" value="F:pseudouridine synthase activity"/>
    <property type="evidence" value="ECO:0007669"/>
    <property type="project" value="InterPro"/>
</dbReference>
<dbReference type="AlphaFoldDB" id="A0AAP0SAA3"/>
<dbReference type="InterPro" id="IPR001656">
    <property type="entry name" value="PsdUridine_synth_TruD"/>
</dbReference>
<proteinExistence type="predicted"/>
<dbReference type="GO" id="GO:0001522">
    <property type="term" value="P:pseudouridine synthesis"/>
    <property type="evidence" value="ECO:0007669"/>
    <property type="project" value="InterPro"/>
</dbReference>
<dbReference type="Proteomes" id="UP001415857">
    <property type="component" value="Unassembled WGS sequence"/>
</dbReference>
<evidence type="ECO:0008006" key="3">
    <source>
        <dbReference type="Google" id="ProtNLM"/>
    </source>
</evidence>
<comment type="caution">
    <text evidence="1">The sequence shown here is derived from an EMBL/GenBank/DDBJ whole genome shotgun (WGS) entry which is preliminary data.</text>
</comment>
<protein>
    <recommendedName>
        <fullName evidence="3">TRUD domain-containing protein</fullName>
    </recommendedName>
</protein>
<dbReference type="InterPro" id="IPR020103">
    <property type="entry name" value="PsdUridine_synth_cat_dom_sf"/>
</dbReference>
<sequence>MPGSRVIYPMNDIAKVYHDLAEEEAISLTEGVHHVKEFSITNMTGGYRRVFQKPLDFEWELLKYTDGNIPLAETDLDKISKSRPVNMIREEGPANGNEDENITFDCMKQSESLKIDLKLPADKNEMEGEREVGLPLVESVCGSNTQEAQMALKLGFTLPASCYATMAIRELLKTSTSVAFHKTLNN</sequence>
<reference evidence="1 2" key="1">
    <citation type="journal article" date="2024" name="Plant J.">
        <title>Genome sequences and population genomics reveal climatic adaptation and genomic divergence between two closely related sweetgum species.</title>
        <authorList>
            <person name="Xu W.Q."/>
            <person name="Ren C.Q."/>
            <person name="Zhang X.Y."/>
            <person name="Comes H.P."/>
            <person name="Liu X.H."/>
            <person name="Li Y.G."/>
            <person name="Kettle C.J."/>
            <person name="Jalonen R."/>
            <person name="Gaisberger H."/>
            <person name="Ma Y.Z."/>
            <person name="Qiu Y.X."/>
        </authorList>
    </citation>
    <scope>NUCLEOTIDE SEQUENCE [LARGE SCALE GENOMIC DNA]</scope>
    <source>
        <strain evidence="1">Hangzhou</strain>
    </source>
</reference>
<organism evidence="1 2">
    <name type="scientific">Liquidambar formosana</name>
    <name type="common">Formosan gum</name>
    <dbReference type="NCBI Taxonomy" id="63359"/>
    <lineage>
        <taxon>Eukaryota</taxon>
        <taxon>Viridiplantae</taxon>
        <taxon>Streptophyta</taxon>
        <taxon>Embryophyta</taxon>
        <taxon>Tracheophyta</taxon>
        <taxon>Spermatophyta</taxon>
        <taxon>Magnoliopsida</taxon>
        <taxon>eudicotyledons</taxon>
        <taxon>Gunneridae</taxon>
        <taxon>Pentapetalae</taxon>
        <taxon>Saxifragales</taxon>
        <taxon>Altingiaceae</taxon>
        <taxon>Liquidambar</taxon>
    </lineage>
</organism>
<evidence type="ECO:0000313" key="2">
    <source>
        <dbReference type="Proteomes" id="UP001415857"/>
    </source>
</evidence>
<dbReference type="EMBL" id="JBBPBK010000001">
    <property type="protein sequence ID" value="KAK9293202.1"/>
    <property type="molecule type" value="Genomic_DNA"/>
</dbReference>
<dbReference type="GO" id="GO:0005634">
    <property type="term" value="C:nucleus"/>
    <property type="evidence" value="ECO:0007669"/>
    <property type="project" value="TreeGrafter"/>
</dbReference>
<evidence type="ECO:0000313" key="1">
    <source>
        <dbReference type="EMBL" id="KAK9293202.1"/>
    </source>
</evidence>
<name>A0AAP0SAA3_LIQFO</name>
<dbReference type="SUPFAM" id="SSF55120">
    <property type="entry name" value="Pseudouridine synthase"/>
    <property type="match status" value="1"/>
</dbReference>